<dbReference type="OrthoDB" id="5985073at2759"/>
<evidence type="ECO:0000313" key="2">
    <source>
        <dbReference type="EMBL" id="GLB36972.1"/>
    </source>
</evidence>
<reference evidence="2" key="1">
    <citation type="submission" date="2022-07" db="EMBL/GenBank/DDBJ databases">
        <title>The genome of Lyophyllum shimeji provides insight into the initial evolution of ectomycorrhizal fungal genome.</title>
        <authorList>
            <person name="Kobayashi Y."/>
            <person name="Shibata T."/>
            <person name="Hirakawa H."/>
            <person name="Shigenobu S."/>
            <person name="Nishiyama T."/>
            <person name="Yamada A."/>
            <person name="Hasebe M."/>
            <person name="Kawaguchi M."/>
        </authorList>
    </citation>
    <scope>NUCLEOTIDE SEQUENCE</scope>
    <source>
        <strain evidence="2">AT787</strain>
    </source>
</reference>
<sequence length="124" mass="13062">MLWSLATLSLAALLSQAQISHASPAVAQDTTSGSFPLGLSIPSDITLWGTYSYKGCLTAASRSLTVLSASSPSVTIESCLSFCDSRGGYYNLAHVGVEYGSECCEIPLHFNTLPVWDLASLTPL</sequence>
<feature type="signal peptide" evidence="1">
    <location>
        <begin position="1"/>
        <end position="22"/>
    </location>
</feature>
<evidence type="ECO:0000256" key="1">
    <source>
        <dbReference type="SAM" id="SignalP"/>
    </source>
</evidence>
<feature type="chain" id="PRO_5040369765" description="WSC domain-containing protein" evidence="1">
    <location>
        <begin position="23"/>
        <end position="124"/>
    </location>
</feature>
<organism evidence="2 3">
    <name type="scientific">Lyophyllum shimeji</name>
    <name type="common">Hon-shimeji</name>
    <name type="synonym">Tricholoma shimeji</name>
    <dbReference type="NCBI Taxonomy" id="47721"/>
    <lineage>
        <taxon>Eukaryota</taxon>
        <taxon>Fungi</taxon>
        <taxon>Dikarya</taxon>
        <taxon>Basidiomycota</taxon>
        <taxon>Agaricomycotina</taxon>
        <taxon>Agaricomycetes</taxon>
        <taxon>Agaricomycetidae</taxon>
        <taxon>Agaricales</taxon>
        <taxon>Tricholomatineae</taxon>
        <taxon>Lyophyllaceae</taxon>
        <taxon>Lyophyllum</taxon>
    </lineage>
</organism>
<protein>
    <recommendedName>
        <fullName evidence="4">WSC domain-containing protein</fullName>
    </recommendedName>
</protein>
<gene>
    <name evidence="2" type="ORF">LshimejAT787_0400230</name>
</gene>
<dbReference type="AlphaFoldDB" id="A0A9P3UL31"/>
<keyword evidence="1" id="KW-0732">Signal</keyword>
<name>A0A9P3UL31_LYOSH</name>
<dbReference type="Proteomes" id="UP001063166">
    <property type="component" value="Unassembled WGS sequence"/>
</dbReference>
<evidence type="ECO:0008006" key="4">
    <source>
        <dbReference type="Google" id="ProtNLM"/>
    </source>
</evidence>
<evidence type="ECO:0000313" key="3">
    <source>
        <dbReference type="Proteomes" id="UP001063166"/>
    </source>
</evidence>
<proteinExistence type="predicted"/>
<dbReference type="EMBL" id="BRPK01000004">
    <property type="protein sequence ID" value="GLB36972.1"/>
    <property type="molecule type" value="Genomic_DNA"/>
</dbReference>
<comment type="caution">
    <text evidence="2">The sequence shown here is derived from an EMBL/GenBank/DDBJ whole genome shotgun (WGS) entry which is preliminary data.</text>
</comment>
<keyword evidence="3" id="KW-1185">Reference proteome</keyword>
<accession>A0A9P3UL31</accession>